<keyword evidence="5" id="KW-1185">Reference proteome</keyword>
<dbReference type="InterPro" id="IPR012337">
    <property type="entry name" value="RNaseH-like_sf"/>
</dbReference>
<dbReference type="VEuPathDB" id="FungiDB:TSTA_000810"/>
<dbReference type="STRING" id="441959.B8MSI1"/>
<reference evidence="5" key="1">
    <citation type="journal article" date="2015" name="Genome Announc.">
        <title>Genome sequence of the AIDS-associated pathogen Penicillium marneffei (ATCC18224) and its near taxonomic relative Talaromyces stipitatus (ATCC10500).</title>
        <authorList>
            <person name="Nierman W.C."/>
            <person name="Fedorova-Abrams N.D."/>
            <person name="Andrianopoulos A."/>
        </authorList>
    </citation>
    <scope>NUCLEOTIDE SEQUENCE [LARGE SCALE GENOMIC DNA]</scope>
    <source>
        <strain evidence="5">ATCC 10500 / CBS 375.48 / QM 6759 / NRRL 1006</strain>
    </source>
</reference>
<dbReference type="EMBL" id="EQ962660">
    <property type="protein sequence ID" value="EED12009.1"/>
    <property type="molecule type" value="Genomic_DNA"/>
</dbReference>
<dbReference type="AlphaFoldDB" id="B8MSI1"/>
<keyword evidence="2" id="KW-0472">Membrane</keyword>
<dbReference type="InParanoid" id="B8MSI1"/>
<dbReference type="Gene3D" id="3.30.420.10">
    <property type="entry name" value="Ribonuclease H-like superfamily/Ribonuclease H"/>
    <property type="match status" value="1"/>
</dbReference>
<dbReference type="CDD" id="cd09276">
    <property type="entry name" value="Rnase_HI_RT_non_LTR"/>
    <property type="match status" value="1"/>
</dbReference>
<dbReference type="SUPFAM" id="SSF53098">
    <property type="entry name" value="Ribonuclease H-like"/>
    <property type="match status" value="1"/>
</dbReference>
<protein>
    <recommendedName>
        <fullName evidence="3">RNase H type-1 domain-containing protein</fullName>
    </recommendedName>
</protein>
<dbReference type="PhylomeDB" id="B8MSI1"/>
<dbReference type="GO" id="GO:0043137">
    <property type="term" value="P:DNA replication, removal of RNA primer"/>
    <property type="evidence" value="ECO:0007669"/>
    <property type="project" value="TreeGrafter"/>
</dbReference>
<feature type="domain" description="RNase H type-1" evidence="3">
    <location>
        <begin position="110"/>
        <end position="257"/>
    </location>
</feature>
<dbReference type="InterPro" id="IPR050092">
    <property type="entry name" value="RNase_H"/>
</dbReference>
<sequence>MNYTHTHTHTVTESLKDKVHLRTLGTVQRTALIRILSAFKTVSTAALEVESCILPTHLRLKQSAQIVAARLSTLPDDHPGCVVVRTPAFLEIDIEPDHDKAKHKASALQDTAGIAVFSDASGQHNHLGAAAVALDRNNNVIQQRKVSIGSMEYWSVYAAKLMAIYYAISLVLKIAMETRQAMTDRQEPATILSDSMSVLQALSNARNKLGQRIIQAVQQSVQELQTQGIPLRLQWVPGHCGDLGNEAADRLAKEAMGPEKEHPFQHLLSREKGFIRNRIQKE</sequence>
<accession>B8MSI1</accession>
<feature type="transmembrane region" description="Helical" evidence="2">
    <location>
        <begin position="154"/>
        <end position="175"/>
    </location>
</feature>
<dbReference type="eggNOG" id="KOG1075">
    <property type="taxonomic scope" value="Eukaryota"/>
</dbReference>
<gene>
    <name evidence="4" type="ORF">TSTA_000810</name>
</gene>
<dbReference type="PANTHER" id="PTHR10642">
    <property type="entry name" value="RIBONUCLEASE H1"/>
    <property type="match status" value="1"/>
</dbReference>
<keyword evidence="2" id="KW-0812">Transmembrane</keyword>
<evidence type="ECO:0000313" key="5">
    <source>
        <dbReference type="Proteomes" id="UP000001745"/>
    </source>
</evidence>
<dbReference type="PROSITE" id="PS50879">
    <property type="entry name" value="RNASE_H_1"/>
    <property type="match status" value="1"/>
</dbReference>
<evidence type="ECO:0000256" key="1">
    <source>
        <dbReference type="ARBA" id="ARBA00005300"/>
    </source>
</evidence>
<proteinExistence type="inferred from homology"/>
<dbReference type="GO" id="GO:0004523">
    <property type="term" value="F:RNA-DNA hybrid ribonuclease activity"/>
    <property type="evidence" value="ECO:0007669"/>
    <property type="project" value="InterPro"/>
</dbReference>
<dbReference type="Pfam" id="PF00075">
    <property type="entry name" value="RNase_H"/>
    <property type="match status" value="1"/>
</dbReference>
<comment type="similarity">
    <text evidence="1">Belongs to the RNase H family.</text>
</comment>
<dbReference type="OrthoDB" id="4365515at2759"/>
<organism evidence="4 5">
    <name type="scientific">Talaromyces stipitatus (strain ATCC 10500 / CBS 375.48 / QM 6759 / NRRL 1006)</name>
    <name type="common">Penicillium stipitatum</name>
    <dbReference type="NCBI Taxonomy" id="441959"/>
    <lineage>
        <taxon>Eukaryota</taxon>
        <taxon>Fungi</taxon>
        <taxon>Dikarya</taxon>
        <taxon>Ascomycota</taxon>
        <taxon>Pezizomycotina</taxon>
        <taxon>Eurotiomycetes</taxon>
        <taxon>Eurotiomycetidae</taxon>
        <taxon>Eurotiales</taxon>
        <taxon>Trichocomaceae</taxon>
        <taxon>Talaromyces</taxon>
        <taxon>Talaromyces sect. Talaromyces</taxon>
    </lineage>
</organism>
<dbReference type="InterPro" id="IPR036397">
    <property type="entry name" value="RNaseH_sf"/>
</dbReference>
<dbReference type="RefSeq" id="XP_002487663.1">
    <property type="nucleotide sequence ID" value="XM_002487618.1"/>
</dbReference>
<dbReference type="GO" id="GO:0003676">
    <property type="term" value="F:nucleic acid binding"/>
    <property type="evidence" value="ECO:0007669"/>
    <property type="project" value="InterPro"/>
</dbReference>
<evidence type="ECO:0000259" key="3">
    <source>
        <dbReference type="PROSITE" id="PS50879"/>
    </source>
</evidence>
<dbReference type="Proteomes" id="UP000001745">
    <property type="component" value="Unassembled WGS sequence"/>
</dbReference>
<dbReference type="GeneID" id="8108704"/>
<evidence type="ECO:0000256" key="2">
    <source>
        <dbReference type="SAM" id="Phobius"/>
    </source>
</evidence>
<dbReference type="InterPro" id="IPR002156">
    <property type="entry name" value="RNaseH_domain"/>
</dbReference>
<name>B8MSI1_TALSN</name>
<evidence type="ECO:0000313" key="4">
    <source>
        <dbReference type="EMBL" id="EED12009.1"/>
    </source>
</evidence>
<dbReference type="PANTHER" id="PTHR10642:SF25">
    <property type="entry name" value="RNASE H TYPE-1 DOMAIN-CONTAINING PROTEIN"/>
    <property type="match status" value="1"/>
</dbReference>
<keyword evidence="2" id="KW-1133">Transmembrane helix</keyword>
<dbReference type="HOGENOM" id="CLU_987575_0_0_1"/>